<dbReference type="PhylomeDB" id="A0A091T753"/>
<feature type="non-terminal residue" evidence="1">
    <location>
        <position position="246"/>
    </location>
</feature>
<dbReference type="AlphaFoldDB" id="A0A091T753"/>
<proteinExistence type="predicted"/>
<reference evidence="1 2" key="1">
    <citation type="submission" date="2014-04" db="EMBL/GenBank/DDBJ databases">
        <title>Genome evolution of avian class.</title>
        <authorList>
            <person name="Zhang G."/>
            <person name="Li C."/>
        </authorList>
    </citation>
    <scope>NUCLEOTIDE SEQUENCE [LARGE SCALE GENOMIC DNA]</scope>
    <source>
        <strain evidence="1">BGI_N335</strain>
    </source>
</reference>
<dbReference type="Proteomes" id="UP000053638">
    <property type="component" value="Unassembled WGS sequence"/>
</dbReference>
<feature type="non-terminal residue" evidence="1">
    <location>
        <position position="1"/>
    </location>
</feature>
<dbReference type="PRINTS" id="PR01345">
    <property type="entry name" value="CERVTRCPTASE"/>
</dbReference>
<name>A0A091T753_PHALP</name>
<organism evidence="1 2">
    <name type="scientific">Phaethon lepturus</name>
    <name type="common">White-tailed tropicbird</name>
    <dbReference type="NCBI Taxonomy" id="97097"/>
    <lineage>
        <taxon>Eukaryota</taxon>
        <taxon>Metazoa</taxon>
        <taxon>Chordata</taxon>
        <taxon>Craniata</taxon>
        <taxon>Vertebrata</taxon>
        <taxon>Euteleostomi</taxon>
        <taxon>Archelosauria</taxon>
        <taxon>Archosauria</taxon>
        <taxon>Dinosauria</taxon>
        <taxon>Saurischia</taxon>
        <taxon>Theropoda</taxon>
        <taxon>Coelurosauria</taxon>
        <taxon>Aves</taxon>
        <taxon>Neognathae</taxon>
        <taxon>Neoaves</taxon>
        <taxon>Phaethontimorphae</taxon>
        <taxon>Phaethontiformes</taxon>
        <taxon>Phaethontidae</taxon>
        <taxon>Phaethon</taxon>
    </lineage>
</organism>
<sequence>RDLEKLEEWAHVNLRRFNKAKRRVLHLGWGNPWYQYRLGDEGIESSPAEKDLGVLVEEKLNMSWQCALAAQAANRILDCIQRSMASRAREVILPLYSALVRPHLESCIQFWSPQHRKDMDLLEWVQRRATKMIRGMEHLSYEDRLRELGLFSLEKRRLQGDRIAAFQYLKGAYKKDRDESFSRACCDRTRGNSFKPQEGRFQLDIMKNFFTVRVVKHWDRLPREVIDAPSLETFQVRLDGALSNLI</sequence>
<dbReference type="PANTHER" id="PTHR33332">
    <property type="entry name" value="REVERSE TRANSCRIPTASE DOMAIN-CONTAINING PROTEIN"/>
    <property type="match status" value="1"/>
</dbReference>
<gene>
    <name evidence="1" type="ORF">N335_10004</name>
</gene>
<evidence type="ECO:0000313" key="2">
    <source>
        <dbReference type="Proteomes" id="UP000053638"/>
    </source>
</evidence>
<keyword evidence="2" id="KW-1185">Reference proteome</keyword>
<protein>
    <submittedName>
        <fullName evidence="1">Uncharacterized protein</fullName>
    </submittedName>
</protein>
<evidence type="ECO:0000313" key="1">
    <source>
        <dbReference type="EMBL" id="KFQ69685.1"/>
    </source>
</evidence>
<dbReference type="EMBL" id="KK439220">
    <property type="protein sequence ID" value="KFQ69685.1"/>
    <property type="molecule type" value="Genomic_DNA"/>
</dbReference>
<accession>A0A091T753</accession>